<dbReference type="SMART" id="SM00936">
    <property type="entry name" value="PBP5_C"/>
    <property type="match status" value="1"/>
</dbReference>
<evidence type="ECO:0000256" key="1">
    <source>
        <dbReference type="ARBA" id="ARBA00003217"/>
    </source>
</evidence>
<dbReference type="SUPFAM" id="SSF56601">
    <property type="entry name" value="beta-lactamase/transpeptidase-like"/>
    <property type="match status" value="1"/>
</dbReference>
<comment type="pathway">
    <text evidence="2">Cell wall biogenesis; peptidoglycan biosynthesis.</text>
</comment>
<evidence type="ECO:0000256" key="9">
    <source>
        <dbReference type="ARBA" id="ARBA00022960"/>
    </source>
</evidence>
<organism evidence="16 17">
    <name type="scientific">Agathobaculum hominis</name>
    <dbReference type="NCBI Taxonomy" id="2763014"/>
    <lineage>
        <taxon>Bacteria</taxon>
        <taxon>Bacillati</taxon>
        <taxon>Bacillota</taxon>
        <taxon>Clostridia</taxon>
        <taxon>Eubacteriales</taxon>
        <taxon>Butyricicoccaceae</taxon>
        <taxon>Agathobaculum</taxon>
    </lineage>
</organism>
<keyword evidence="10" id="KW-0573">Peptidoglycan synthesis</keyword>
<dbReference type="Pfam" id="PF00768">
    <property type="entry name" value="Peptidase_S11"/>
    <property type="match status" value="1"/>
</dbReference>
<evidence type="ECO:0000256" key="2">
    <source>
        <dbReference type="ARBA" id="ARBA00004752"/>
    </source>
</evidence>
<keyword evidence="5 16" id="KW-0121">Carboxypeptidase</keyword>
<gene>
    <name evidence="16" type="ORF">H8S02_12295</name>
</gene>
<protein>
    <recommendedName>
        <fullName evidence="4">serine-type D-Ala-D-Ala carboxypeptidase</fullName>
        <ecNumber evidence="4">3.4.16.4</ecNumber>
    </recommendedName>
</protein>
<comment type="similarity">
    <text evidence="3 13">Belongs to the peptidase S11 family.</text>
</comment>
<dbReference type="RefSeq" id="WP_186970775.1">
    <property type="nucleotide sequence ID" value="NZ_JACOPK010000015.1"/>
</dbReference>
<comment type="caution">
    <text evidence="16">The sequence shown here is derived from an EMBL/GenBank/DDBJ whole genome shotgun (WGS) entry which is preliminary data.</text>
</comment>
<evidence type="ECO:0000313" key="16">
    <source>
        <dbReference type="EMBL" id="MBC5696707.1"/>
    </source>
</evidence>
<dbReference type="Pfam" id="PF07943">
    <property type="entry name" value="PBP5_C"/>
    <property type="match status" value="1"/>
</dbReference>
<name>A0ABR7GQX4_9FIRM</name>
<dbReference type="PANTHER" id="PTHR21581">
    <property type="entry name" value="D-ALANYL-D-ALANINE CARBOXYPEPTIDASE"/>
    <property type="match status" value="1"/>
</dbReference>
<proteinExistence type="inferred from homology"/>
<reference evidence="16 17" key="1">
    <citation type="submission" date="2020-08" db="EMBL/GenBank/DDBJ databases">
        <title>Genome public.</title>
        <authorList>
            <person name="Liu C."/>
            <person name="Sun Q."/>
        </authorList>
    </citation>
    <scope>NUCLEOTIDE SEQUENCE [LARGE SCALE GENOMIC DNA]</scope>
    <source>
        <strain evidence="16 17">M2</strain>
    </source>
</reference>
<keyword evidence="17" id="KW-1185">Reference proteome</keyword>
<dbReference type="InterPro" id="IPR012338">
    <property type="entry name" value="Beta-lactam/transpept-like"/>
</dbReference>
<evidence type="ECO:0000259" key="15">
    <source>
        <dbReference type="SMART" id="SM00936"/>
    </source>
</evidence>
<evidence type="ECO:0000256" key="8">
    <source>
        <dbReference type="ARBA" id="ARBA00022801"/>
    </source>
</evidence>
<feature type="chain" id="PRO_5047169906" description="serine-type D-Ala-D-Ala carboxypeptidase" evidence="14">
    <location>
        <begin position="20"/>
        <end position="374"/>
    </location>
</feature>
<dbReference type="PANTHER" id="PTHR21581:SF6">
    <property type="entry name" value="TRAFFICKING PROTEIN PARTICLE COMPLEX SUBUNIT 12"/>
    <property type="match status" value="1"/>
</dbReference>
<dbReference type="InterPro" id="IPR018044">
    <property type="entry name" value="Peptidase_S11"/>
</dbReference>
<dbReference type="InterPro" id="IPR015956">
    <property type="entry name" value="Peniciliin-bd_prot_C_sf"/>
</dbReference>
<evidence type="ECO:0000256" key="4">
    <source>
        <dbReference type="ARBA" id="ARBA00012448"/>
    </source>
</evidence>
<evidence type="ECO:0000256" key="11">
    <source>
        <dbReference type="ARBA" id="ARBA00023316"/>
    </source>
</evidence>
<evidence type="ECO:0000256" key="12">
    <source>
        <dbReference type="ARBA" id="ARBA00034000"/>
    </source>
</evidence>
<dbReference type="InterPro" id="IPR012907">
    <property type="entry name" value="Peptidase_S11_C"/>
</dbReference>
<keyword evidence="11" id="KW-0961">Cell wall biogenesis/degradation</keyword>
<evidence type="ECO:0000256" key="14">
    <source>
        <dbReference type="SAM" id="SignalP"/>
    </source>
</evidence>
<keyword evidence="9" id="KW-0133">Cell shape</keyword>
<feature type="domain" description="Peptidase S11 D-Ala-D-Ala carboxypeptidase A C-terminal" evidence="15">
    <location>
        <begin position="264"/>
        <end position="355"/>
    </location>
</feature>
<dbReference type="PRINTS" id="PR00725">
    <property type="entry name" value="DADACBPTASE1"/>
</dbReference>
<keyword evidence="8" id="KW-0378">Hydrolase</keyword>
<keyword evidence="6" id="KW-0645">Protease</keyword>
<dbReference type="EC" id="3.4.16.4" evidence="4"/>
<dbReference type="Gene3D" id="3.40.710.10">
    <property type="entry name" value="DD-peptidase/beta-lactamase superfamily"/>
    <property type="match status" value="1"/>
</dbReference>
<dbReference type="InterPro" id="IPR037167">
    <property type="entry name" value="Peptidase_S11_C_sf"/>
</dbReference>
<evidence type="ECO:0000256" key="6">
    <source>
        <dbReference type="ARBA" id="ARBA00022670"/>
    </source>
</evidence>
<evidence type="ECO:0000256" key="13">
    <source>
        <dbReference type="RuleBase" id="RU004016"/>
    </source>
</evidence>
<feature type="signal peptide" evidence="14">
    <location>
        <begin position="1"/>
        <end position="19"/>
    </location>
</feature>
<dbReference type="InterPro" id="IPR001967">
    <property type="entry name" value="Peptidase_S11_N"/>
</dbReference>
<dbReference type="GO" id="GO:0004180">
    <property type="term" value="F:carboxypeptidase activity"/>
    <property type="evidence" value="ECO:0007669"/>
    <property type="project" value="UniProtKB-KW"/>
</dbReference>
<comment type="catalytic activity">
    <reaction evidence="12">
        <text>Preferential cleavage: (Ac)2-L-Lys-D-Ala-|-D-Ala. Also transpeptidation of peptidyl-alanyl moieties that are N-acyl substituents of D-alanine.</text>
        <dbReference type="EC" id="3.4.16.4"/>
    </reaction>
</comment>
<dbReference type="Proteomes" id="UP000641741">
    <property type="component" value="Unassembled WGS sequence"/>
</dbReference>
<keyword evidence="7 14" id="KW-0732">Signal</keyword>
<evidence type="ECO:0000256" key="3">
    <source>
        <dbReference type="ARBA" id="ARBA00007164"/>
    </source>
</evidence>
<comment type="function">
    <text evidence="1">Removes C-terminal D-alanyl residues from sugar-peptide cell wall precursors.</text>
</comment>
<dbReference type="Gene3D" id="2.60.410.10">
    <property type="entry name" value="D-Ala-D-Ala carboxypeptidase, C-terminal domain"/>
    <property type="match status" value="1"/>
</dbReference>
<sequence>MVCTAAVLGLLLMNAAALPELGALHAKSAALYAANGQELYVSNADEKLQPASVTKIMTMLLAMEALERGEVTLDTMITGSEHACSMGGTQIWLEPGEQLTLDEMLKAIAVGSANDCAVAVAEHLAGTEAAFVERMNARARELGCTGTTFINANGLDGEGERTLTTARDLALISCELLRHPKILDYTGIWMDSIRGGKFALANTNKMLRSYKGLTGLKTGYIREAGFCISASAEREGLSLVAVVMAAPTKEDRMADAAALLNYGFANFTAWTPPEESCAAVPVTLGRADTVALRMEGDSVCVLEKSAVSTVEAERRVPESLTAPVEEGQQVGELIVRNGGETLLTVPLCAAESVEAVTVFDLFGRFVRSVTGTGA</sequence>
<dbReference type="EMBL" id="JACOPK010000015">
    <property type="protein sequence ID" value="MBC5696707.1"/>
    <property type="molecule type" value="Genomic_DNA"/>
</dbReference>
<evidence type="ECO:0000256" key="10">
    <source>
        <dbReference type="ARBA" id="ARBA00022984"/>
    </source>
</evidence>
<dbReference type="SUPFAM" id="SSF69189">
    <property type="entry name" value="Penicillin-binding protein associated domain"/>
    <property type="match status" value="1"/>
</dbReference>
<evidence type="ECO:0000256" key="5">
    <source>
        <dbReference type="ARBA" id="ARBA00022645"/>
    </source>
</evidence>
<evidence type="ECO:0000313" key="17">
    <source>
        <dbReference type="Proteomes" id="UP000641741"/>
    </source>
</evidence>
<accession>A0ABR7GQX4</accession>
<evidence type="ECO:0000256" key="7">
    <source>
        <dbReference type="ARBA" id="ARBA00022729"/>
    </source>
</evidence>